<feature type="domain" description="PIN" evidence="6">
    <location>
        <begin position="6"/>
        <end position="130"/>
    </location>
</feature>
<dbReference type="PANTHER" id="PTHR42740:SF1">
    <property type="entry name" value="RIBONUCLEASE VAPC3"/>
    <property type="match status" value="1"/>
</dbReference>
<keyword evidence="5" id="KW-0460">Magnesium</keyword>
<evidence type="ECO:0000313" key="8">
    <source>
        <dbReference type="Proteomes" id="UP000242682"/>
    </source>
</evidence>
<evidence type="ECO:0000256" key="3">
    <source>
        <dbReference type="ARBA" id="ARBA00022723"/>
    </source>
</evidence>
<keyword evidence="3" id="KW-0479">Metal-binding</keyword>
<organism evidence="7 8">
    <name type="scientific">Planomicrobium soli</name>
    <dbReference type="NCBI Taxonomy" id="1176648"/>
    <lineage>
        <taxon>Bacteria</taxon>
        <taxon>Bacillati</taxon>
        <taxon>Bacillota</taxon>
        <taxon>Bacilli</taxon>
        <taxon>Bacillales</taxon>
        <taxon>Caryophanaceae</taxon>
        <taxon>Planomicrobium</taxon>
    </lineage>
</organism>
<dbReference type="PANTHER" id="PTHR42740">
    <property type="entry name" value="RIBONUCLEASE VAPC3"/>
    <property type="match status" value="1"/>
</dbReference>
<dbReference type="SUPFAM" id="SSF88723">
    <property type="entry name" value="PIN domain-like"/>
    <property type="match status" value="1"/>
</dbReference>
<accession>A0A2P8H3D4</accession>
<evidence type="ECO:0000313" key="7">
    <source>
        <dbReference type="EMBL" id="PSL40710.1"/>
    </source>
</evidence>
<gene>
    <name evidence="7" type="ORF">B0H99_104172</name>
</gene>
<protein>
    <recommendedName>
        <fullName evidence="6">PIN domain-containing protein</fullName>
    </recommendedName>
</protein>
<evidence type="ECO:0000256" key="5">
    <source>
        <dbReference type="ARBA" id="ARBA00022842"/>
    </source>
</evidence>
<evidence type="ECO:0000256" key="1">
    <source>
        <dbReference type="ARBA" id="ARBA00022649"/>
    </source>
</evidence>
<evidence type="ECO:0000256" key="4">
    <source>
        <dbReference type="ARBA" id="ARBA00022801"/>
    </source>
</evidence>
<keyword evidence="8" id="KW-1185">Reference proteome</keyword>
<dbReference type="GO" id="GO:0016787">
    <property type="term" value="F:hydrolase activity"/>
    <property type="evidence" value="ECO:0007669"/>
    <property type="project" value="UniProtKB-KW"/>
</dbReference>
<sequence length="153" mass="17582">MNREIVIFDTNIYVNHYLGYRPLQDLFDQVIDSGKEIHMPSIIAMELMWYHEVETNEEIRAARQGYIEAADGIISTTIDIALKAAEIRRKWNIETGKKLKHGDALIAASAIFHNATLYSNNDRDFDYIKKNFKLEYINPIDAAGLEAFKKSIS</sequence>
<reference evidence="7 8" key="1">
    <citation type="submission" date="2018-03" db="EMBL/GenBank/DDBJ databases">
        <title>Genomic Encyclopedia of Type Strains, Phase III (KMG-III): the genomes of soil and plant-associated and newly described type strains.</title>
        <authorList>
            <person name="Whitman W."/>
        </authorList>
    </citation>
    <scope>NUCLEOTIDE SEQUENCE [LARGE SCALE GENOMIC DNA]</scope>
    <source>
        <strain evidence="7 8">CGMCC 1.12259</strain>
    </source>
</reference>
<evidence type="ECO:0000256" key="2">
    <source>
        <dbReference type="ARBA" id="ARBA00022722"/>
    </source>
</evidence>
<keyword evidence="2" id="KW-0540">Nuclease</keyword>
<keyword evidence="4" id="KW-0378">Hydrolase</keyword>
<name>A0A2P8H3D4_9BACL</name>
<dbReference type="InterPro" id="IPR029060">
    <property type="entry name" value="PIN-like_dom_sf"/>
</dbReference>
<dbReference type="InterPro" id="IPR002716">
    <property type="entry name" value="PIN_dom"/>
</dbReference>
<proteinExistence type="predicted"/>
<dbReference type="Gene3D" id="3.40.50.1010">
    <property type="entry name" value="5'-nuclease"/>
    <property type="match status" value="1"/>
</dbReference>
<dbReference type="InterPro" id="IPR051749">
    <property type="entry name" value="PINc/VapC_TA_RNase"/>
</dbReference>
<dbReference type="Proteomes" id="UP000242682">
    <property type="component" value="Unassembled WGS sequence"/>
</dbReference>
<keyword evidence="1" id="KW-1277">Toxin-antitoxin system</keyword>
<evidence type="ECO:0000259" key="6">
    <source>
        <dbReference type="Pfam" id="PF01850"/>
    </source>
</evidence>
<dbReference type="RefSeq" id="WP_181313599.1">
    <property type="nucleotide sequence ID" value="NZ_PYAT01000004.1"/>
</dbReference>
<dbReference type="GO" id="GO:0046872">
    <property type="term" value="F:metal ion binding"/>
    <property type="evidence" value="ECO:0007669"/>
    <property type="project" value="UniProtKB-KW"/>
</dbReference>
<comment type="caution">
    <text evidence="7">The sequence shown here is derived from an EMBL/GenBank/DDBJ whole genome shotgun (WGS) entry which is preliminary data.</text>
</comment>
<dbReference type="EMBL" id="PYAT01000004">
    <property type="protein sequence ID" value="PSL40710.1"/>
    <property type="molecule type" value="Genomic_DNA"/>
</dbReference>
<dbReference type="GO" id="GO:0004540">
    <property type="term" value="F:RNA nuclease activity"/>
    <property type="evidence" value="ECO:0007669"/>
    <property type="project" value="TreeGrafter"/>
</dbReference>
<dbReference type="AlphaFoldDB" id="A0A2P8H3D4"/>
<dbReference type="Pfam" id="PF01850">
    <property type="entry name" value="PIN"/>
    <property type="match status" value="1"/>
</dbReference>